<sequence>MNYEVQDAVLWLEATSGTDASYAVIFDRYRRLVFKRAYDRLRDVTEAEDVVAIVFMEAWRKRDSVRFVDGSLRPWLLVVTLNVCLNHDRASRRYRRLLAKLPPPDHEPDLSERTLAQIAASEAFQALRVAMKRYSESDQRVIELCLIDELPVSAAAIVLDMPVGTVKAKLSRTRKKLQVELERFAPASEVVDI</sequence>
<dbReference type="PANTHER" id="PTHR43133:SF25">
    <property type="entry name" value="RNA POLYMERASE SIGMA FACTOR RFAY-RELATED"/>
    <property type="match status" value="1"/>
</dbReference>
<dbReference type="InterPro" id="IPR014284">
    <property type="entry name" value="RNA_pol_sigma-70_dom"/>
</dbReference>
<evidence type="ECO:0000313" key="8">
    <source>
        <dbReference type="Proteomes" id="UP000292935"/>
    </source>
</evidence>
<dbReference type="NCBIfam" id="TIGR02937">
    <property type="entry name" value="sigma70-ECF"/>
    <property type="match status" value="1"/>
</dbReference>
<keyword evidence="8" id="KW-1185">Reference proteome</keyword>
<evidence type="ECO:0000259" key="5">
    <source>
        <dbReference type="Pfam" id="PF04542"/>
    </source>
</evidence>
<proteinExistence type="inferred from homology"/>
<keyword evidence="4" id="KW-0804">Transcription</keyword>
<keyword evidence="3" id="KW-0731">Sigma factor</keyword>
<dbReference type="SUPFAM" id="SSF88659">
    <property type="entry name" value="Sigma3 and sigma4 domains of RNA polymerase sigma factors"/>
    <property type="match status" value="1"/>
</dbReference>
<dbReference type="Proteomes" id="UP000292935">
    <property type="component" value="Unassembled WGS sequence"/>
</dbReference>
<dbReference type="Pfam" id="PF08281">
    <property type="entry name" value="Sigma70_r4_2"/>
    <property type="match status" value="1"/>
</dbReference>
<dbReference type="InterPro" id="IPR036388">
    <property type="entry name" value="WH-like_DNA-bd_sf"/>
</dbReference>
<dbReference type="InterPro" id="IPR007627">
    <property type="entry name" value="RNA_pol_sigma70_r2"/>
</dbReference>
<accession>A0A4Q2JMH0</accession>
<evidence type="ECO:0000313" key="7">
    <source>
        <dbReference type="EMBL" id="RXZ49385.1"/>
    </source>
</evidence>
<gene>
    <name evidence="7" type="ORF">ESP57_10755</name>
</gene>
<dbReference type="GO" id="GO:0006352">
    <property type="term" value="P:DNA-templated transcription initiation"/>
    <property type="evidence" value="ECO:0007669"/>
    <property type="project" value="InterPro"/>
</dbReference>
<dbReference type="EMBL" id="SDPO01000002">
    <property type="protein sequence ID" value="RXZ49385.1"/>
    <property type="molecule type" value="Genomic_DNA"/>
</dbReference>
<evidence type="ECO:0000256" key="2">
    <source>
        <dbReference type="ARBA" id="ARBA00023015"/>
    </source>
</evidence>
<organism evidence="7 8">
    <name type="scientific">Agromyces fucosus</name>
    <dbReference type="NCBI Taxonomy" id="41985"/>
    <lineage>
        <taxon>Bacteria</taxon>
        <taxon>Bacillati</taxon>
        <taxon>Actinomycetota</taxon>
        <taxon>Actinomycetes</taxon>
        <taxon>Micrococcales</taxon>
        <taxon>Microbacteriaceae</taxon>
        <taxon>Agromyces</taxon>
    </lineage>
</organism>
<dbReference type="Gene3D" id="1.10.1740.10">
    <property type="match status" value="1"/>
</dbReference>
<protein>
    <submittedName>
        <fullName evidence="7">Sigma-70 family RNA polymerase sigma factor</fullName>
    </submittedName>
</protein>
<dbReference type="Pfam" id="PF04542">
    <property type="entry name" value="Sigma70_r2"/>
    <property type="match status" value="1"/>
</dbReference>
<dbReference type="GO" id="GO:0016987">
    <property type="term" value="F:sigma factor activity"/>
    <property type="evidence" value="ECO:0007669"/>
    <property type="project" value="UniProtKB-KW"/>
</dbReference>
<dbReference type="InterPro" id="IPR013325">
    <property type="entry name" value="RNA_pol_sigma_r2"/>
</dbReference>
<dbReference type="AlphaFoldDB" id="A0A4Q2JMH0"/>
<dbReference type="GO" id="GO:0003677">
    <property type="term" value="F:DNA binding"/>
    <property type="evidence" value="ECO:0007669"/>
    <property type="project" value="InterPro"/>
</dbReference>
<feature type="domain" description="RNA polymerase sigma factor 70 region 4 type 2" evidence="6">
    <location>
        <begin position="126"/>
        <end position="177"/>
    </location>
</feature>
<reference evidence="7 8" key="1">
    <citation type="submission" date="2019-01" db="EMBL/GenBank/DDBJ databases">
        <authorList>
            <person name="Li J."/>
        </authorList>
    </citation>
    <scope>NUCLEOTIDE SEQUENCE [LARGE SCALE GENOMIC DNA]</scope>
    <source>
        <strain evidence="7 8">CCUG 35506</strain>
    </source>
</reference>
<evidence type="ECO:0000256" key="4">
    <source>
        <dbReference type="ARBA" id="ARBA00023163"/>
    </source>
</evidence>
<dbReference type="InterPro" id="IPR013324">
    <property type="entry name" value="RNA_pol_sigma_r3/r4-like"/>
</dbReference>
<evidence type="ECO:0000256" key="3">
    <source>
        <dbReference type="ARBA" id="ARBA00023082"/>
    </source>
</evidence>
<comment type="caution">
    <text evidence="7">The sequence shown here is derived from an EMBL/GenBank/DDBJ whole genome shotgun (WGS) entry which is preliminary data.</text>
</comment>
<evidence type="ECO:0000259" key="6">
    <source>
        <dbReference type="Pfam" id="PF08281"/>
    </source>
</evidence>
<comment type="similarity">
    <text evidence="1">Belongs to the sigma-70 factor family. ECF subfamily.</text>
</comment>
<dbReference type="InterPro" id="IPR013249">
    <property type="entry name" value="RNA_pol_sigma70_r4_t2"/>
</dbReference>
<dbReference type="InterPro" id="IPR039425">
    <property type="entry name" value="RNA_pol_sigma-70-like"/>
</dbReference>
<dbReference type="SUPFAM" id="SSF88946">
    <property type="entry name" value="Sigma2 domain of RNA polymerase sigma factors"/>
    <property type="match status" value="1"/>
</dbReference>
<dbReference type="Gene3D" id="1.10.10.10">
    <property type="entry name" value="Winged helix-like DNA-binding domain superfamily/Winged helix DNA-binding domain"/>
    <property type="match status" value="1"/>
</dbReference>
<dbReference type="OrthoDB" id="3747638at2"/>
<keyword evidence="2" id="KW-0805">Transcription regulation</keyword>
<evidence type="ECO:0000256" key="1">
    <source>
        <dbReference type="ARBA" id="ARBA00010641"/>
    </source>
</evidence>
<dbReference type="RefSeq" id="WP_129231530.1">
    <property type="nucleotide sequence ID" value="NZ_SDPO01000002.1"/>
</dbReference>
<feature type="domain" description="RNA polymerase sigma-70 region 2" evidence="5">
    <location>
        <begin position="26"/>
        <end position="93"/>
    </location>
</feature>
<name>A0A4Q2JMH0_9MICO</name>
<dbReference type="PANTHER" id="PTHR43133">
    <property type="entry name" value="RNA POLYMERASE ECF-TYPE SIGMA FACTO"/>
    <property type="match status" value="1"/>
</dbReference>